<evidence type="ECO:0000313" key="10">
    <source>
        <dbReference type="Proteomes" id="UP000237347"/>
    </source>
</evidence>
<gene>
    <name evidence="9" type="ORF">CFP56_025017</name>
</gene>
<dbReference type="PANTHER" id="PTHR13871">
    <property type="entry name" value="THIOREDOXIN"/>
    <property type="match status" value="1"/>
</dbReference>
<dbReference type="PANTHER" id="PTHR13871:SF96">
    <property type="entry name" value="THIOREDOXIN DOMAIN-CONTAINING PROTEIN"/>
    <property type="match status" value="1"/>
</dbReference>
<dbReference type="EC" id="1.8.1.8" evidence="1"/>
<evidence type="ECO:0000256" key="7">
    <source>
        <dbReference type="SAM" id="Phobius"/>
    </source>
</evidence>
<evidence type="ECO:0000313" key="9">
    <source>
        <dbReference type="EMBL" id="KAK7856102.1"/>
    </source>
</evidence>
<feature type="domain" description="Thioredoxin-like fold" evidence="8">
    <location>
        <begin position="2"/>
        <end position="63"/>
    </location>
</feature>
<comment type="catalytic activity">
    <reaction evidence="5">
        <text>[protein]-dithiol + NAD(+) = [protein]-disulfide + NADH + H(+)</text>
        <dbReference type="Rhea" id="RHEA:18749"/>
        <dbReference type="Rhea" id="RHEA-COMP:10593"/>
        <dbReference type="Rhea" id="RHEA-COMP:10594"/>
        <dbReference type="ChEBI" id="CHEBI:15378"/>
        <dbReference type="ChEBI" id="CHEBI:29950"/>
        <dbReference type="ChEBI" id="CHEBI:50058"/>
        <dbReference type="ChEBI" id="CHEBI:57540"/>
        <dbReference type="ChEBI" id="CHEBI:57945"/>
        <dbReference type="EC" id="1.8.1.8"/>
    </reaction>
</comment>
<comment type="catalytic activity">
    <reaction evidence="6">
        <text>[protein]-dithiol + NADP(+) = [protein]-disulfide + NADPH + H(+)</text>
        <dbReference type="Rhea" id="RHEA:18753"/>
        <dbReference type="Rhea" id="RHEA-COMP:10593"/>
        <dbReference type="Rhea" id="RHEA-COMP:10594"/>
        <dbReference type="ChEBI" id="CHEBI:15378"/>
        <dbReference type="ChEBI" id="CHEBI:29950"/>
        <dbReference type="ChEBI" id="CHEBI:50058"/>
        <dbReference type="ChEBI" id="CHEBI:57783"/>
        <dbReference type="ChEBI" id="CHEBI:58349"/>
        <dbReference type="EC" id="1.8.1.8"/>
    </reaction>
</comment>
<keyword evidence="2" id="KW-0677">Repeat</keyword>
<evidence type="ECO:0000256" key="3">
    <source>
        <dbReference type="ARBA" id="ARBA00023002"/>
    </source>
</evidence>
<organism evidence="9 10">
    <name type="scientific">Quercus suber</name>
    <name type="common">Cork oak</name>
    <dbReference type="NCBI Taxonomy" id="58331"/>
    <lineage>
        <taxon>Eukaryota</taxon>
        <taxon>Viridiplantae</taxon>
        <taxon>Streptophyta</taxon>
        <taxon>Embryophyta</taxon>
        <taxon>Tracheophyta</taxon>
        <taxon>Spermatophyta</taxon>
        <taxon>Magnoliopsida</taxon>
        <taxon>eudicotyledons</taxon>
        <taxon>Gunneridae</taxon>
        <taxon>Pentapetalae</taxon>
        <taxon>rosids</taxon>
        <taxon>fabids</taxon>
        <taxon>Fagales</taxon>
        <taxon>Fagaceae</taxon>
        <taxon>Quercus</taxon>
    </lineage>
</organism>
<evidence type="ECO:0000256" key="2">
    <source>
        <dbReference type="ARBA" id="ARBA00022737"/>
    </source>
</evidence>
<dbReference type="Pfam" id="PF13905">
    <property type="entry name" value="Thioredoxin_8"/>
    <property type="match status" value="1"/>
</dbReference>
<keyword evidence="7" id="KW-0812">Transmembrane</keyword>
<feature type="transmembrane region" description="Helical" evidence="7">
    <location>
        <begin position="124"/>
        <end position="146"/>
    </location>
</feature>
<keyword evidence="7" id="KW-1133">Transmembrane helix</keyword>
<dbReference type="InterPro" id="IPR052259">
    <property type="entry name" value="Nucleoredoxin-like"/>
</dbReference>
<evidence type="ECO:0000259" key="8">
    <source>
        <dbReference type="Pfam" id="PF13905"/>
    </source>
</evidence>
<dbReference type="EMBL" id="PKMF04000039">
    <property type="protein sequence ID" value="KAK7856102.1"/>
    <property type="molecule type" value="Genomic_DNA"/>
</dbReference>
<keyword evidence="7" id="KW-0472">Membrane</keyword>
<reference evidence="9 10" key="1">
    <citation type="journal article" date="2018" name="Sci. Data">
        <title>The draft genome sequence of cork oak.</title>
        <authorList>
            <person name="Ramos A.M."/>
            <person name="Usie A."/>
            <person name="Barbosa P."/>
            <person name="Barros P.M."/>
            <person name="Capote T."/>
            <person name="Chaves I."/>
            <person name="Simoes F."/>
            <person name="Abreu I."/>
            <person name="Carrasquinho I."/>
            <person name="Faro C."/>
            <person name="Guimaraes J.B."/>
            <person name="Mendonca D."/>
            <person name="Nobrega F."/>
            <person name="Rodrigues L."/>
            <person name="Saibo N.J.M."/>
            <person name="Varela M.C."/>
            <person name="Egas C."/>
            <person name="Matos J."/>
            <person name="Miguel C.M."/>
            <person name="Oliveira M.M."/>
            <person name="Ricardo C.P."/>
            <person name="Goncalves S."/>
        </authorList>
    </citation>
    <scope>NUCLEOTIDE SEQUENCE [LARGE SCALE GENOMIC DNA]</scope>
    <source>
        <strain evidence="10">cv. HL8</strain>
    </source>
</reference>
<keyword evidence="4" id="KW-0520">NAD</keyword>
<dbReference type="Gene3D" id="3.40.30.10">
    <property type="entry name" value="Glutaredoxin"/>
    <property type="match status" value="1"/>
</dbReference>
<evidence type="ECO:0000256" key="6">
    <source>
        <dbReference type="ARBA" id="ARBA00047804"/>
    </source>
</evidence>
<comment type="caution">
    <text evidence="9">The sequence shown here is derived from an EMBL/GenBank/DDBJ whole genome shotgun (WGS) entry which is preliminary data.</text>
</comment>
<evidence type="ECO:0000256" key="1">
    <source>
        <dbReference type="ARBA" id="ARBA00012612"/>
    </source>
</evidence>
<keyword evidence="10" id="KW-1185">Reference proteome</keyword>
<accession>A0AAW0LXZ1</accession>
<dbReference type="GO" id="GO:0047134">
    <property type="term" value="F:protein-disulfide reductase [NAD(P)H] activity"/>
    <property type="evidence" value="ECO:0007669"/>
    <property type="project" value="UniProtKB-EC"/>
</dbReference>
<sequence length="147" mass="17126">MDAYHKIKAKDDAFEVIFIPSDRDQAPFDEFFLGMPWLALPFSDPRKASLSRTLKSMAFPCLIYTWDGCDEEGHVWSYYCDKCDFDLHPKHALKEDKGANDDSKGEENPLKGWNCNGETCFKALFFFFFFFLRNKFPFLCLSCLLVL</sequence>
<dbReference type="InterPro" id="IPR012336">
    <property type="entry name" value="Thioredoxin-like_fold"/>
</dbReference>
<protein>
    <recommendedName>
        <fullName evidence="1">protein-disulfide reductase</fullName>
        <ecNumber evidence="1">1.8.1.8</ecNumber>
    </recommendedName>
</protein>
<name>A0AAW0LXZ1_QUESU</name>
<evidence type="ECO:0000256" key="5">
    <source>
        <dbReference type="ARBA" id="ARBA00047388"/>
    </source>
</evidence>
<proteinExistence type="predicted"/>
<dbReference type="Proteomes" id="UP000237347">
    <property type="component" value="Unassembled WGS sequence"/>
</dbReference>
<keyword evidence="3" id="KW-0560">Oxidoreductase</keyword>
<evidence type="ECO:0000256" key="4">
    <source>
        <dbReference type="ARBA" id="ARBA00023027"/>
    </source>
</evidence>
<dbReference type="AlphaFoldDB" id="A0AAW0LXZ1"/>